<dbReference type="RefSeq" id="WP_091939094.1">
    <property type="nucleotide sequence ID" value="NZ_FNCY01000017.1"/>
</dbReference>
<dbReference type="Pfam" id="PF05175">
    <property type="entry name" value="MTS"/>
    <property type="match status" value="1"/>
</dbReference>
<dbReference type="EC" id="2.1.1.297" evidence="5"/>
<keyword evidence="1 5" id="KW-0489">Methyltransferase</keyword>
<dbReference type="Pfam" id="PF17827">
    <property type="entry name" value="PrmC_N"/>
    <property type="match status" value="1"/>
</dbReference>
<feature type="domain" description="Release factor glutamine methyltransferase N-terminal" evidence="7">
    <location>
        <begin position="20"/>
        <end position="72"/>
    </location>
</feature>
<dbReference type="PROSITE" id="PS00092">
    <property type="entry name" value="N6_MTASE"/>
    <property type="match status" value="1"/>
</dbReference>
<dbReference type="CDD" id="cd02440">
    <property type="entry name" value="AdoMet_MTases"/>
    <property type="match status" value="1"/>
</dbReference>
<dbReference type="Proteomes" id="UP000198607">
    <property type="component" value="Unassembled WGS sequence"/>
</dbReference>
<dbReference type="InterPro" id="IPR004556">
    <property type="entry name" value="HemK-like"/>
</dbReference>
<protein>
    <recommendedName>
        <fullName evidence="5">Release factor glutamine methyltransferase</fullName>
        <shortName evidence="5">RF MTase</shortName>
        <ecNumber evidence="5">2.1.1.297</ecNumber>
    </recommendedName>
    <alternativeName>
        <fullName evidence="5">N5-glutamine methyltransferase PrmC</fullName>
    </alternativeName>
    <alternativeName>
        <fullName evidence="5">Protein-(glutamine-N5) MTase PrmC</fullName>
    </alternativeName>
    <alternativeName>
        <fullName evidence="5">Protein-glutamine N-methyltransferase PrmC</fullName>
    </alternativeName>
</protein>
<dbReference type="FunFam" id="3.40.50.150:FF:000053">
    <property type="entry name" value="Release factor glutamine methyltransferase"/>
    <property type="match status" value="1"/>
</dbReference>
<accession>A0A1G8JUH7</accession>
<comment type="catalytic activity">
    <reaction evidence="4 5">
        <text>L-glutaminyl-[peptide chain release factor] + S-adenosyl-L-methionine = N(5)-methyl-L-glutaminyl-[peptide chain release factor] + S-adenosyl-L-homocysteine + H(+)</text>
        <dbReference type="Rhea" id="RHEA:42896"/>
        <dbReference type="Rhea" id="RHEA-COMP:10271"/>
        <dbReference type="Rhea" id="RHEA-COMP:10272"/>
        <dbReference type="ChEBI" id="CHEBI:15378"/>
        <dbReference type="ChEBI" id="CHEBI:30011"/>
        <dbReference type="ChEBI" id="CHEBI:57856"/>
        <dbReference type="ChEBI" id="CHEBI:59789"/>
        <dbReference type="ChEBI" id="CHEBI:61891"/>
        <dbReference type="EC" id="2.1.1.297"/>
    </reaction>
</comment>
<dbReference type="GO" id="GO:0032259">
    <property type="term" value="P:methylation"/>
    <property type="evidence" value="ECO:0007669"/>
    <property type="project" value="UniProtKB-KW"/>
</dbReference>
<evidence type="ECO:0000256" key="4">
    <source>
        <dbReference type="ARBA" id="ARBA00048391"/>
    </source>
</evidence>
<dbReference type="STRING" id="83767.SAMN05660652_03264"/>
<evidence type="ECO:0000256" key="2">
    <source>
        <dbReference type="ARBA" id="ARBA00022679"/>
    </source>
</evidence>
<evidence type="ECO:0000313" key="9">
    <source>
        <dbReference type="Proteomes" id="UP000198607"/>
    </source>
</evidence>
<gene>
    <name evidence="5" type="primary">prmC</name>
    <name evidence="8" type="ORF">SAMN05660652_03264</name>
</gene>
<feature type="domain" description="Methyltransferase small" evidence="6">
    <location>
        <begin position="104"/>
        <end position="189"/>
    </location>
</feature>
<sequence length="286" mass="29919">MSGAASIGEAWRQASQRIGRGEARSLLETVCVCSHADLIAHPERLMSEDQVWHFDALVARRENGEPLAYLLGSAWFAGLEFAVSPAVLIPRPDTEVLVNLAAERAVRLPTARIVDLGTGSGIIPVVLSKRCPAAALTAVDVSAAALAVAQSNAVRHGAAIRFLEGDWYAPLAGERFDLIVSNPPYIADGDPHLAGDGLPFEPQGALTDQVLGGDGMACLAAIIDGASAHLAPGGWLLMEHGYDQAVKVRERLAAAGFREIASWRDEAGIERVSGGTFGEGVDGAAG</sequence>
<dbReference type="NCBIfam" id="TIGR00536">
    <property type="entry name" value="hemK_fam"/>
    <property type="match status" value="1"/>
</dbReference>
<reference evidence="8 9" key="1">
    <citation type="submission" date="2016-10" db="EMBL/GenBank/DDBJ databases">
        <authorList>
            <person name="de Groot N.N."/>
        </authorList>
    </citation>
    <scope>NUCLEOTIDE SEQUENCE [LARGE SCALE GENOMIC DNA]</scope>
    <source>
        <strain evidence="8 9">DSM 5885</strain>
    </source>
</reference>
<dbReference type="HAMAP" id="MF_02126">
    <property type="entry name" value="RF_methyltr_PrmC"/>
    <property type="match status" value="1"/>
</dbReference>
<dbReference type="AlphaFoldDB" id="A0A1G8JUH7"/>
<feature type="binding site" evidence="5">
    <location>
        <begin position="182"/>
        <end position="185"/>
    </location>
    <ligand>
        <name>substrate</name>
    </ligand>
</feature>
<organism evidence="8 9">
    <name type="scientific">Propionivibrio dicarboxylicus</name>
    <dbReference type="NCBI Taxonomy" id="83767"/>
    <lineage>
        <taxon>Bacteria</taxon>
        <taxon>Pseudomonadati</taxon>
        <taxon>Pseudomonadota</taxon>
        <taxon>Betaproteobacteria</taxon>
        <taxon>Rhodocyclales</taxon>
        <taxon>Rhodocyclaceae</taxon>
        <taxon>Propionivibrio</taxon>
    </lineage>
</organism>
<feature type="binding site" evidence="5">
    <location>
        <position position="167"/>
    </location>
    <ligand>
        <name>S-adenosyl-L-methionine</name>
        <dbReference type="ChEBI" id="CHEBI:59789"/>
    </ligand>
</feature>
<dbReference type="OrthoDB" id="9800643at2"/>
<dbReference type="PANTHER" id="PTHR18895">
    <property type="entry name" value="HEMK METHYLTRANSFERASE"/>
    <property type="match status" value="1"/>
</dbReference>
<dbReference type="InterPro" id="IPR029063">
    <property type="entry name" value="SAM-dependent_MTases_sf"/>
</dbReference>
<name>A0A1G8JUH7_9RHOO</name>
<dbReference type="InterPro" id="IPR002052">
    <property type="entry name" value="DNA_methylase_N6_adenine_CS"/>
</dbReference>
<comment type="similarity">
    <text evidence="5">Belongs to the protein N5-glutamine methyltransferase family. PrmC subfamily.</text>
</comment>
<dbReference type="InterPro" id="IPR050320">
    <property type="entry name" value="N5-glutamine_MTase"/>
</dbReference>
<evidence type="ECO:0000259" key="6">
    <source>
        <dbReference type="Pfam" id="PF05175"/>
    </source>
</evidence>
<dbReference type="Gene3D" id="3.40.50.150">
    <property type="entry name" value="Vaccinia Virus protein VP39"/>
    <property type="match status" value="1"/>
</dbReference>
<evidence type="ECO:0000256" key="1">
    <source>
        <dbReference type="ARBA" id="ARBA00022603"/>
    </source>
</evidence>
<comment type="function">
    <text evidence="5">Methylates the class 1 translation termination release factors RF1/PrfA and RF2/PrfB on the glutamine residue of the universally conserved GGQ motif.</text>
</comment>
<dbReference type="InterPro" id="IPR019874">
    <property type="entry name" value="RF_methyltr_PrmC"/>
</dbReference>
<evidence type="ECO:0000256" key="3">
    <source>
        <dbReference type="ARBA" id="ARBA00022691"/>
    </source>
</evidence>
<evidence type="ECO:0000313" key="8">
    <source>
        <dbReference type="EMBL" id="SDI34838.1"/>
    </source>
</evidence>
<dbReference type="Gene3D" id="1.10.8.10">
    <property type="entry name" value="DNA helicase RuvA subunit, C-terminal domain"/>
    <property type="match status" value="1"/>
</dbReference>
<keyword evidence="9" id="KW-1185">Reference proteome</keyword>
<dbReference type="GO" id="GO:0003676">
    <property type="term" value="F:nucleic acid binding"/>
    <property type="evidence" value="ECO:0007669"/>
    <property type="project" value="InterPro"/>
</dbReference>
<feature type="binding site" evidence="5">
    <location>
        <begin position="117"/>
        <end position="121"/>
    </location>
    <ligand>
        <name>S-adenosyl-L-methionine</name>
        <dbReference type="ChEBI" id="CHEBI:59789"/>
    </ligand>
</feature>
<dbReference type="EMBL" id="FNCY01000017">
    <property type="protein sequence ID" value="SDI34838.1"/>
    <property type="molecule type" value="Genomic_DNA"/>
</dbReference>
<dbReference type="InterPro" id="IPR040758">
    <property type="entry name" value="PrmC_N"/>
</dbReference>
<feature type="binding site" evidence="5">
    <location>
        <position position="140"/>
    </location>
    <ligand>
        <name>S-adenosyl-L-methionine</name>
        <dbReference type="ChEBI" id="CHEBI:59789"/>
    </ligand>
</feature>
<dbReference type="GO" id="GO:0102559">
    <property type="term" value="F:peptide chain release factor N(5)-glutamine methyltransferase activity"/>
    <property type="evidence" value="ECO:0007669"/>
    <property type="project" value="UniProtKB-EC"/>
</dbReference>
<evidence type="ECO:0000256" key="5">
    <source>
        <dbReference type="HAMAP-Rule" id="MF_02126"/>
    </source>
</evidence>
<dbReference type="SUPFAM" id="SSF53335">
    <property type="entry name" value="S-adenosyl-L-methionine-dependent methyltransferases"/>
    <property type="match status" value="1"/>
</dbReference>
<evidence type="ECO:0000259" key="7">
    <source>
        <dbReference type="Pfam" id="PF17827"/>
    </source>
</evidence>
<proteinExistence type="inferred from homology"/>
<dbReference type="PANTHER" id="PTHR18895:SF74">
    <property type="entry name" value="MTRF1L RELEASE FACTOR GLUTAMINE METHYLTRANSFERASE"/>
    <property type="match status" value="1"/>
</dbReference>
<feature type="binding site" evidence="5">
    <location>
        <position position="182"/>
    </location>
    <ligand>
        <name>S-adenosyl-L-methionine</name>
        <dbReference type="ChEBI" id="CHEBI:59789"/>
    </ligand>
</feature>
<dbReference type="NCBIfam" id="TIGR03534">
    <property type="entry name" value="RF_mod_PrmC"/>
    <property type="match status" value="1"/>
</dbReference>
<keyword evidence="3 5" id="KW-0949">S-adenosyl-L-methionine</keyword>
<dbReference type="InterPro" id="IPR007848">
    <property type="entry name" value="Small_mtfrase_dom"/>
</dbReference>
<keyword evidence="2 5" id="KW-0808">Transferase</keyword>